<evidence type="ECO:0000256" key="1">
    <source>
        <dbReference type="ARBA" id="ARBA00022898"/>
    </source>
</evidence>
<feature type="non-terminal residue" evidence="3">
    <location>
        <position position="137"/>
    </location>
</feature>
<sequence>VVPLGSVVEDCFRSFLMPYPYVPFPGVRRRDQCIGERERVPVPFDDSSRKLVYCDYTASGRSLTAIEDFITSTVCPTYANTHSVSSATARQTMHYREEARNEVRKYFNCTSEDSVIFCGAGATAAINKFVEMMCRSR</sequence>
<evidence type="ECO:0000259" key="2">
    <source>
        <dbReference type="Pfam" id="PF00266"/>
    </source>
</evidence>
<proteinExistence type="predicted"/>
<dbReference type="AlphaFoldDB" id="A0A7J6T5N9"/>
<protein>
    <recommendedName>
        <fullName evidence="2">Aminotransferase class V domain-containing protein</fullName>
    </recommendedName>
</protein>
<accession>A0A7J6T5N9</accession>
<feature type="non-terminal residue" evidence="3">
    <location>
        <position position="1"/>
    </location>
</feature>
<organism evidence="3 4">
    <name type="scientific">Perkinsus olseni</name>
    <name type="common">Perkinsus atlanticus</name>
    <dbReference type="NCBI Taxonomy" id="32597"/>
    <lineage>
        <taxon>Eukaryota</taxon>
        <taxon>Sar</taxon>
        <taxon>Alveolata</taxon>
        <taxon>Perkinsozoa</taxon>
        <taxon>Perkinsea</taxon>
        <taxon>Perkinsida</taxon>
        <taxon>Perkinsidae</taxon>
        <taxon>Perkinsus</taxon>
    </lineage>
</organism>
<dbReference type="EMBL" id="JABANO010013202">
    <property type="protein sequence ID" value="KAF4740528.1"/>
    <property type="molecule type" value="Genomic_DNA"/>
</dbReference>
<gene>
    <name evidence="3" type="ORF">FOZ63_012404</name>
</gene>
<dbReference type="InterPro" id="IPR015424">
    <property type="entry name" value="PyrdxlP-dep_Trfase"/>
</dbReference>
<comment type="caution">
    <text evidence="3">The sequence shown here is derived from an EMBL/GenBank/DDBJ whole genome shotgun (WGS) entry which is preliminary data.</text>
</comment>
<name>A0A7J6T5N9_PEROL</name>
<dbReference type="Gene3D" id="3.40.640.10">
    <property type="entry name" value="Type I PLP-dependent aspartate aminotransferase-like (Major domain)"/>
    <property type="match status" value="1"/>
</dbReference>
<dbReference type="PANTHER" id="PTHR43586:SF8">
    <property type="entry name" value="CYSTEINE DESULFURASE 1, CHLOROPLASTIC"/>
    <property type="match status" value="1"/>
</dbReference>
<keyword evidence="4" id="KW-1185">Reference proteome</keyword>
<dbReference type="InterPro" id="IPR000192">
    <property type="entry name" value="Aminotrans_V_dom"/>
</dbReference>
<feature type="domain" description="Aminotransferase class V" evidence="2">
    <location>
        <begin position="52"/>
        <end position="131"/>
    </location>
</feature>
<dbReference type="InterPro" id="IPR015421">
    <property type="entry name" value="PyrdxlP-dep_Trfase_major"/>
</dbReference>
<evidence type="ECO:0000313" key="3">
    <source>
        <dbReference type="EMBL" id="KAF4740528.1"/>
    </source>
</evidence>
<dbReference type="SUPFAM" id="SSF53383">
    <property type="entry name" value="PLP-dependent transferases"/>
    <property type="match status" value="1"/>
</dbReference>
<dbReference type="PANTHER" id="PTHR43586">
    <property type="entry name" value="CYSTEINE DESULFURASE"/>
    <property type="match status" value="1"/>
</dbReference>
<dbReference type="Pfam" id="PF00266">
    <property type="entry name" value="Aminotran_5"/>
    <property type="match status" value="1"/>
</dbReference>
<dbReference type="Proteomes" id="UP000553632">
    <property type="component" value="Unassembled WGS sequence"/>
</dbReference>
<evidence type="ECO:0000313" key="4">
    <source>
        <dbReference type="Proteomes" id="UP000553632"/>
    </source>
</evidence>
<reference evidence="3 4" key="1">
    <citation type="submission" date="2020-04" db="EMBL/GenBank/DDBJ databases">
        <title>Perkinsus olseni comparative genomics.</title>
        <authorList>
            <person name="Bogema D.R."/>
        </authorList>
    </citation>
    <scope>NUCLEOTIDE SEQUENCE [LARGE SCALE GENOMIC DNA]</scope>
    <source>
        <strain evidence="3 4">ATCC PRA-207</strain>
    </source>
</reference>
<keyword evidence="1" id="KW-0663">Pyridoxal phosphate</keyword>